<dbReference type="GO" id="GO:0000155">
    <property type="term" value="F:phosphorelay sensor kinase activity"/>
    <property type="evidence" value="ECO:0007669"/>
    <property type="project" value="InterPro"/>
</dbReference>
<dbReference type="Proteomes" id="UP000190150">
    <property type="component" value="Unassembled WGS sequence"/>
</dbReference>
<dbReference type="InterPro" id="IPR036890">
    <property type="entry name" value="HATPase_C_sf"/>
</dbReference>
<keyword evidence="3" id="KW-0418">Kinase</keyword>
<dbReference type="PANTHER" id="PTHR34220">
    <property type="entry name" value="SENSOR HISTIDINE KINASE YPDA"/>
    <property type="match status" value="1"/>
</dbReference>
<proteinExistence type="predicted"/>
<dbReference type="EMBL" id="FUZF01000001">
    <property type="protein sequence ID" value="SKB36857.1"/>
    <property type="molecule type" value="Genomic_DNA"/>
</dbReference>
<dbReference type="GO" id="GO:0016020">
    <property type="term" value="C:membrane"/>
    <property type="evidence" value="ECO:0007669"/>
    <property type="project" value="InterPro"/>
</dbReference>
<dbReference type="AlphaFoldDB" id="A0A1T5APV1"/>
<gene>
    <name evidence="3" type="ORF">SAMN05660841_00059</name>
</gene>
<evidence type="ECO:0000313" key="4">
    <source>
        <dbReference type="Proteomes" id="UP000190150"/>
    </source>
</evidence>
<dbReference type="STRING" id="1513896.SAMN05660841_00059"/>
<keyword evidence="1" id="KW-1133">Transmembrane helix</keyword>
<keyword evidence="4" id="KW-1185">Reference proteome</keyword>
<reference evidence="4" key="1">
    <citation type="submission" date="2017-02" db="EMBL/GenBank/DDBJ databases">
        <authorList>
            <person name="Varghese N."/>
            <person name="Submissions S."/>
        </authorList>
    </citation>
    <scope>NUCLEOTIDE SEQUENCE [LARGE SCALE GENOMIC DNA]</scope>
    <source>
        <strain evidence="4">DSM 24091</strain>
    </source>
</reference>
<dbReference type="InterPro" id="IPR010559">
    <property type="entry name" value="Sig_transdc_His_kin_internal"/>
</dbReference>
<sequence>MPHYIVYVILGILTTVVIGLLIYGLSLRRENQRMKLDGRRREDIYKRMNDRLEDVHRIELNPHLLKNSLNAILSHAYQTYFTMDKLAQVLDYVLYESPNKLVSPKEEIDFALNLIEINKVKLSPLFDIQVRVNIDEESEPLYLASVMVPLITIDLIENAFKHADIQGADSFIAIDISFEGGILEVTVNNKISKKSPLAKRKGGIGSKAFEERLMRYYSGRHELKRFVEDDVYSAYLQIKLYEI</sequence>
<dbReference type="Pfam" id="PF06580">
    <property type="entry name" value="His_kinase"/>
    <property type="match status" value="1"/>
</dbReference>
<dbReference type="InterPro" id="IPR050640">
    <property type="entry name" value="Bact_2-comp_sensor_kinase"/>
</dbReference>
<feature type="domain" description="Signal transduction histidine kinase internal region" evidence="2">
    <location>
        <begin position="59"/>
        <end position="122"/>
    </location>
</feature>
<organism evidence="3 4">
    <name type="scientific">Sphingobacterium nematocida</name>
    <dbReference type="NCBI Taxonomy" id="1513896"/>
    <lineage>
        <taxon>Bacteria</taxon>
        <taxon>Pseudomonadati</taxon>
        <taxon>Bacteroidota</taxon>
        <taxon>Sphingobacteriia</taxon>
        <taxon>Sphingobacteriales</taxon>
        <taxon>Sphingobacteriaceae</taxon>
        <taxon>Sphingobacterium</taxon>
    </lineage>
</organism>
<evidence type="ECO:0000259" key="2">
    <source>
        <dbReference type="Pfam" id="PF06580"/>
    </source>
</evidence>
<protein>
    <submittedName>
        <fullName evidence="3">Histidine kinase</fullName>
    </submittedName>
</protein>
<evidence type="ECO:0000313" key="3">
    <source>
        <dbReference type="EMBL" id="SKB36857.1"/>
    </source>
</evidence>
<dbReference type="RefSeq" id="WP_079640427.1">
    <property type="nucleotide sequence ID" value="NZ_FUZF01000001.1"/>
</dbReference>
<evidence type="ECO:0000256" key="1">
    <source>
        <dbReference type="SAM" id="Phobius"/>
    </source>
</evidence>
<keyword evidence="1" id="KW-0812">Transmembrane</keyword>
<accession>A0A1T5APV1</accession>
<keyword evidence="1" id="KW-0472">Membrane</keyword>
<dbReference type="SUPFAM" id="SSF55874">
    <property type="entry name" value="ATPase domain of HSP90 chaperone/DNA topoisomerase II/histidine kinase"/>
    <property type="match status" value="1"/>
</dbReference>
<keyword evidence="3" id="KW-0808">Transferase</keyword>
<feature type="transmembrane region" description="Helical" evidence="1">
    <location>
        <begin position="6"/>
        <end position="25"/>
    </location>
</feature>
<name>A0A1T5APV1_9SPHI</name>
<dbReference type="PANTHER" id="PTHR34220:SF7">
    <property type="entry name" value="SENSOR HISTIDINE KINASE YPDA"/>
    <property type="match status" value="1"/>
</dbReference>